<evidence type="ECO:0000256" key="5">
    <source>
        <dbReference type="ARBA" id="ARBA00022989"/>
    </source>
</evidence>
<name>A0ABT4RT39_9ACTN</name>
<dbReference type="EMBL" id="JAPCID010000064">
    <property type="protein sequence ID" value="MDA0141729.1"/>
    <property type="molecule type" value="Genomic_DNA"/>
</dbReference>
<dbReference type="InterPro" id="IPR051907">
    <property type="entry name" value="DoxX-like_oxidoreductase"/>
</dbReference>
<dbReference type="RefSeq" id="WP_202953263.1">
    <property type="nucleotide sequence ID" value="NZ_JAPCID010000064.1"/>
</dbReference>
<evidence type="ECO:0000313" key="9">
    <source>
        <dbReference type="EMBL" id="MDA0141729.1"/>
    </source>
</evidence>
<keyword evidence="3" id="KW-1003">Cell membrane</keyword>
<gene>
    <name evidence="9" type="ORF">OJ962_29830</name>
</gene>
<dbReference type="PANTHER" id="PTHR33452">
    <property type="entry name" value="OXIDOREDUCTASE CATD-RELATED"/>
    <property type="match status" value="1"/>
</dbReference>
<evidence type="ECO:0000313" key="10">
    <source>
        <dbReference type="Proteomes" id="UP001147700"/>
    </source>
</evidence>
<dbReference type="PANTHER" id="PTHR33452:SF1">
    <property type="entry name" value="INNER MEMBRANE PROTEIN YPHA-RELATED"/>
    <property type="match status" value="1"/>
</dbReference>
<sequence length="231" mass="24485">MTDPTATRPVAMQRGRHANRMRFARLRAAWSSRPEDRAAAGLLLLRIAVGATFLAHGLDKLADLDGTERFFDSLGIPWPAAMAPLVGVTETVGGLLLIAGAAVPWIALALAGDMAVAFLTAHLGHGFFATEGGGELVLLLGAACLALALSVRGARRREQLRGRERAPDRHHQLVRGLSPRGSHDHAGVTPPSVPAVSRTRSGSTRCHSRIEPSHAPWAPARCSHAARPTPT</sequence>
<keyword evidence="10" id="KW-1185">Reference proteome</keyword>
<comment type="subcellular location">
    <subcellularLocation>
        <location evidence="1">Cell membrane</location>
        <topology evidence="1">Multi-pass membrane protein</topology>
    </subcellularLocation>
</comment>
<protein>
    <submittedName>
        <fullName evidence="9">DoxX family protein</fullName>
    </submittedName>
</protein>
<evidence type="ECO:0000256" key="7">
    <source>
        <dbReference type="SAM" id="MobiDB-lite"/>
    </source>
</evidence>
<keyword evidence="4 8" id="KW-0812">Transmembrane</keyword>
<accession>A0ABT4RT39</accession>
<feature type="region of interest" description="Disordered" evidence="7">
    <location>
        <begin position="160"/>
        <end position="231"/>
    </location>
</feature>
<proteinExistence type="inferred from homology"/>
<evidence type="ECO:0000256" key="6">
    <source>
        <dbReference type="ARBA" id="ARBA00023136"/>
    </source>
</evidence>
<evidence type="ECO:0000256" key="8">
    <source>
        <dbReference type="SAM" id="Phobius"/>
    </source>
</evidence>
<feature type="compositionally biased region" description="Basic and acidic residues" evidence="7">
    <location>
        <begin position="160"/>
        <end position="171"/>
    </location>
</feature>
<dbReference type="Proteomes" id="UP001147700">
    <property type="component" value="Unassembled WGS sequence"/>
</dbReference>
<keyword evidence="6 8" id="KW-0472">Membrane</keyword>
<comment type="caution">
    <text evidence="9">The sequence shown here is derived from an EMBL/GenBank/DDBJ whole genome shotgun (WGS) entry which is preliminary data.</text>
</comment>
<feature type="transmembrane region" description="Helical" evidence="8">
    <location>
        <begin position="105"/>
        <end position="124"/>
    </location>
</feature>
<evidence type="ECO:0000256" key="2">
    <source>
        <dbReference type="ARBA" id="ARBA00006679"/>
    </source>
</evidence>
<dbReference type="InterPro" id="IPR032808">
    <property type="entry name" value="DoxX"/>
</dbReference>
<organism evidence="9 10">
    <name type="scientific">Solirubrobacter deserti</name>
    <dbReference type="NCBI Taxonomy" id="2282478"/>
    <lineage>
        <taxon>Bacteria</taxon>
        <taxon>Bacillati</taxon>
        <taxon>Actinomycetota</taxon>
        <taxon>Thermoleophilia</taxon>
        <taxon>Solirubrobacterales</taxon>
        <taxon>Solirubrobacteraceae</taxon>
        <taxon>Solirubrobacter</taxon>
    </lineage>
</organism>
<comment type="similarity">
    <text evidence="2">Belongs to the DoxX family.</text>
</comment>
<evidence type="ECO:0000256" key="4">
    <source>
        <dbReference type="ARBA" id="ARBA00022692"/>
    </source>
</evidence>
<evidence type="ECO:0000256" key="1">
    <source>
        <dbReference type="ARBA" id="ARBA00004651"/>
    </source>
</evidence>
<reference evidence="9" key="1">
    <citation type="submission" date="2022-10" db="EMBL/GenBank/DDBJ databases">
        <title>The WGS of Solirubrobacter sp. CPCC 204708.</title>
        <authorList>
            <person name="Jiang Z."/>
        </authorList>
    </citation>
    <scope>NUCLEOTIDE SEQUENCE</scope>
    <source>
        <strain evidence="9">CPCC 204708</strain>
    </source>
</reference>
<evidence type="ECO:0000256" key="3">
    <source>
        <dbReference type="ARBA" id="ARBA00022475"/>
    </source>
</evidence>
<feature type="transmembrane region" description="Helical" evidence="8">
    <location>
        <begin position="136"/>
        <end position="154"/>
    </location>
</feature>
<dbReference type="Pfam" id="PF07681">
    <property type="entry name" value="DoxX"/>
    <property type="match status" value="1"/>
</dbReference>
<keyword evidence="5 8" id="KW-1133">Transmembrane helix</keyword>